<dbReference type="EMBL" id="SDHW01000001">
    <property type="protein sequence ID" value="RXK62318.1"/>
    <property type="molecule type" value="Genomic_DNA"/>
</dbReference>
<protein>
    <recommendedName>
        <fullName evidence="3">Lipocalin-like domain-containing protein</fullName>
    </recommendedName>
</protein>
<proteinExistence type="predicted"/>
<reference evidence="1 2" key="1">
    <citation type="submission" date="2019-01" db="EMBL/GenBank/DDBJ databases">
        <title>Lacibacter sp. strain TTM-7.</title>
        <authorList>
            <person name="Chen W.-M."/>
        </authorList>
    </citation>
    <scope>NUCLEOTIDE SEQUENCE [LARGE SCALE GENOMIC DNA]</scope>
    <source>
        <strain evidence="1 2">TTM-7</strain>
    </source>
</reference>
<evidence type="ECO:0000313" key="1">
    <source>
        <dbReference type="EMBL" id="RXK62318.1"/>
    </source>
</evidence>
<evidence type="ECO:0000313" key="2">
    <source>
        <dbReference type="Proteomes" id="UP000290204"/>
    </source>
</evidence>
<dbReference type="Proteomes" id="UP000290204">
    <property type="component" value="Unassembled WGS sequence"/>
</dbReference>
<comment type="caution">
    <text evidence="1">The sequence shown here is derived from an EMBL/GenBank/DDBJ whole genome shotgun (WGS) entry which is preliminary data.</text>
</comment>
<accession>A0A4Q1CMM4</accession>
<dbReference type="AlphaFoldDB" id="A0A4Q1CMM4"/>
<organism evidence="1 2">
    <name type="scientific">Lacibacter luteus</name>
    <dbReference type="NCBI Taxonomy" id="2508719"/>
    <lineage>
        <taxon>Bacteria</taxon>
        <taxon>Pseudomonadati</taxon>
        <taxon>Bacteroidota</taxon>
        <taxon>Chitinophagia</taxon>
        <taxon>Chitinophagales</taxon>
        <taxon>Chitinophagaceae</taxon>
        <taxon>Lacibacter</taxon>
    </lineage>
</organism>
<keyword evidence="2" id="KW-1185">Reference proteome</keyword>
<dbReference type="OrthoDB" id="9829501at2"/>
<sequence length="143" mass="15771">MKKIILAVVLLAAAGGALYVYFKPKLTDKPSTVAYTETILGDWKIDSVAAKDSNSIGLLVMALDSNLTNYAFRFAKDGSVTQLLNDSVVPVKRNYIFSDSAHLVFNEGDSLQEKQPMQVLLLTNEQLHLLSSDSVTLFFKKVK</sequence>
<evidence type="ECO:0008006" key="3">
    <source>
        <dbReference type="Google" id="ProtNLM"/>
    </source>
</evidence>
<dbReference type="RefSeq" id="WP_129129689.1">
    <property type="nucleotide sequence ID" value="NZ_SDHW01000001.1"/>
</dbReference>
<name>A0A4Q1CMM4_9BACT</name>
<gene>
    <name evidence="1" type="ORF">ESA94_04720</name>
</gene>